<keyword evidence="3" id="KW-0804">Transcription</keyword>
<evidence type="ECO:0000256" key="2">
    <source>
        <dbReference type="ARBA" id="ARBA00023125"/>
    </source>
</evidence>
<dbReference type="EMBL" id="BANI01000172">
    <property type="protein sequence ID" value="GAN97531.1"/>
    <property type="molecule type" value="Genomic_DNA"/>
</dbReference>
<dbReference type="InterPro" id="IPR009057">
    <property type="entry name" value="Homeodomain-like_sf"/>
</dbReference>
<evidence type="ECO:0000256" key="4">
    <source>
        <dbReference type="PROSITE-ProRule" id="PRU00335"/>
    </source>
</evidence>
<evidence type="ECO:0000256" key="1">
    <source>
        <dbReference type="ARBA" id="ARBA00023015"/>
    </source>
</evidence>
<dbReference type="RefSeq" id="WP_040509586.1">
    <property type="nucleotide sequence ID" value="NZ_BANI01000172.1"/>
</dbReference>
<evidence type="ECO:0000256" key="3">
    <source>
        <dbReference type="ARBA" id="ARBA00023163"/>
    </source>
</evidence>
<dbReference type="Pfam" id="PF00440">
    <property type="entry name" value="TetR_N"/>
    <property type="match status" value="1"/>
</dbReference>
<sequence>MKTTLRNIVIEARELFREHGYDGASMQDLATRVGLKKASLYTRFPNKESLVPEVLALTLEETVDGLPDPQDDWRLAWRTMVGRIEKTFEERQRCVGLHLAYGVTSATPDAQAAVSQFFVSLREQMAQILQAGDIPDPDAVAADTLAQLEGATLWITTSGDVAPLRRVAEKAREIATSSLLSSPPLNKQERKKR</sequence>
<comment type="caution">
    <text evidence="6">The sequence shown here is derived from an EMBL/GenBank/DDBJ whole genome shotgun (WGS) entry which is preliminary data.</text>
</comment>
<dbReference type="GO" id="GO:0003677">
    <property type="term" value="F:DNA binding"/>
    <property type="evidence" value="ECO:0007669"/>
    <property type="project" value="UniProtKB-UniRule"/>
</dbReference>
<dbReference type="PROSITE" id="PS50977">
    <property type="entry name" value="HTH_TETR_2"/>
    <property type="match status" value="1"/>
</dbReference>
<dbReference type="InterPro" id="IPR036271">
    <property type="entry name" value="Tet_transcr_reg_TetR-rel_C_sf"/>
</dbReference>
<evidence type="ECO:0000259" key="5">
    <source>
        <dbReference type="PROSITE" id="PS50977"/>
    </source>
</evidence>
<dbReference type="InterPro" id="IPR054156">
    <property type="entry name" value="YxaF_TetR_C"/>
</dbReference>
<keyword evidence="2 4" id="KW-0238">DNA-binding</keyword>
<dbReference type="SUPFAM" id="SSF46689">
    <property type="entry name" value="Homeodomain-like"/>
    <property type="match status" value="1"/>
</dbReference>
<evidence type="ECO:0000313" key="7">
    <source>
        <dbReference type="Proteomes" id="UP000032675"/>
    </source>
</evidence>
<name>A0A0D6Q438_KOMEU</name>
<feature type="DNA-binding region" description="H-T-H motif" evidence="4">
    <location>
        <begin position="25"/>
        <end position="44"/>
    </location>
</feature>
<keyword evidence="1" id="KW-0805">Transcription regulation</keyword>
<dbReference type="Gene3D" id="1.10.357.10">
    <property type="entry name" value="Tetracycline Repressor, domain 2"/>
    <property type="match status" value="1"/>
</dbReference>
<evidence type="ECO:0000313" key="6">
    <source>
        <dbReference type="EMBL" id="GAN97531.1"/>
    </source>
</evidence>
<feature type="domain" description="HTH tetR-type" evidence="5">
    <location>
        <begin position="2"/>
        <end position="62"/>
    </location>
</feature>
<reference evidence="6 7" key="1">
    <citation type="submission" date="2012-11" db="EMBL/GenBank/DDBJ databases">
        <title>Whole genome sequence of Gluconacetobacter europaeus NBRC3261.</title>
        <authorList>
            <person name="Azuma Y."/>
            <person name="Higashiura N."/>
            <person name="Hirakawa H."/>
            <person name="Matsushita K."/>
        </authorList>
    </citation>
    <scope>NUCLEOTIDE SEQUENCE [LARGE SCALE GENOMIC DNA]</scope>
    <source>
        <strain evidence="6 7">NBRC 3261</strain>
    </source>
</reference>
<dbReference type="PRINTS" id="PR00455">
    <property type="entry name" value="HTHTETR"/>
</dbReference>
<dbReference type="PANTHER" id="PTHR47506:SF1">
    <property type="entry name" value="HTH-TYPE TRANSCRIPTIONAL REGULATOR YJDC"/>
    <property type="match status" value="1"/>
</dbReference>
<proteinExistence type="predicted"/>
<dbReference type="SUPFAM" id="SSF48498">
    <property type="entry name" value="Tetracyclin repressor-like, C-terminal domain"/>
    <property type="match status" value="1"/>
</dbReference>
<dbReference type="Proteomes" id="UP000032675">
    <property type="component" value="Unassembled WGS sequence"/>
</dbReference>
<gene>
    <name evidence="6" type="ORF">Geu3261_0196_010</name>
</gene>
<accession>A0A0D6Q438</accession>
<organism evidence="6 7">
    <name type="scientific">Komagataeibacter europaeus NBRC 3261</name>
    <dbReference type="NCBI Taxonomy" id="1234669"/>
    <lineage>
        <taxon>Bacteria</taxon>
        <taxon>Pseudomonadati</taxon>
        <taxon>Pseudomonadota</taxon>
        <taxon>Alphaproteobacteria</taxon>
        <taxon>Acetobacterales</taxon>
        <taxon>Acetobacteraceae</taxon>
        <taxon>Komagataeibacter</taxon>
    </lineage>
</organism>
<protein>
    <submittedName>
        <fullName evidence="6">Transcriptional regulator TetR</fullName>
    </submittedName>
</protein>
<dbReference type="Pfam" id="PF21993">
    <property type="entry name" value="TetR_C_13_2"/>
    <property type="match status" value="1"/>
</dbReference>
<dbReference type="AlphaFoldDB" id="A0A0D6Q438"/>
<dbReference type="PANTHER" id="PTHR47506">
    <property type="entry name" value="TRANSCRIPTIONAL REGULATORY PROTEIN"/>
    <property type="match status" value="1"/>
</dbReference>
<dbReference type="InterPro" id="IPR001647">
    <property type="entry name" value="HTH_TetR"/>
</dbReference>